<dbReference type="Gramene" id="Solyc11g061710.1.1">
    <property type="protein sequence ID" value="Solyc11g061710.1.1.1"/>
    <property type="gene ID" value="Solyc11g061710.1"/>
</dbReference>
<name>A0A3Q7IXG2_SOLLC</name>
<feature type="transmembrane region" description="Helical" evidence="1">
    <location>
        <begin position="70"/>
        <end position="90"/>
    </location>
</feature>
<proteinExistence type="predicted"/>
<keyword evidence="1" id="KW-1133">Transmembrane helix</keyword>
<organism evidence="2">
    <name type="scientific">Solanum lycopersicum</name>
    <name type="common">Tomato</name>
    <name type="synonym">Lycopersicon esculentum</name>
    <dbReference type="NCBI Taxonomy" id="4081"/>
    <lineage>
        <taxon>Eukaryota</taxon>
        <taxon>Viridiplantae</taxon>
        <taxon>Streptophyta</taxon>
        <taxon>Embryophyta</taxon>
        <taxon>Tracheophyta</taxon>
        <taxon>Spermatophyta</taxon>
        <taxon>Magnoliopsida</taxon>
        <taxon>eudicotyledons</taxon>
        <taxon>Gunneridae</taxon>
        <taxon>Pentapetalae</taxon>
        <taxon>asterids</taxon>
        <taxon>lamiids</taxon>
        <taxon>Solanales</taxon>
        <taxon>Solanaceae</taxon>
        <taxon>Solanoideae</taxon>
        <taxon>Solaneae</taxon>
        <taxon>Solanum</taxon>
        <taxon>Solanum subgen. Lycopersicon</taxon>
    </lineage>
</organism>
<dbReference type="PaxDb" id="4081-Solyc11g061710.1.1"/>
<dbReference type="Proteomes" id="UP000004994">
    <property type="component" value="Chromosome 11"/>
</dbReference>
<keyword evidence="3" id="KW-1185">Reference proteome</keyword>
<evidence type="ECO:0000313" key="3">
    <source>
        <dbReference type="Proteomes" id="UP000004994"/>
    </source>
</evidence>
<dbReference type="InParanoid" id="A0A3Q7IXG2"/>
<reference evidence="2" key="1">
    <citation type="journal article" date="2012" name="Nature">
        <title>The tomato genome sequence provides insights into fleshy fruit evolution.</title>
        <authorList>
            <consortium name="Tomato Genome Consortium"/>
        </authorList>
    </citation>
    <scope>NUCLEOTIDE SEQUENCE [LARGE SCALE GENOMIC DNA]</scope>
    <source>
        <strain evidence="2">cv. Heinz 1706</strain>
    </source>
</reference>
<reference evidence="2" key="2">
    <citation type="submission" date="2019-01" db="UniProtKB">
        <authorList>
            <consortium name="EnsemblPlants"/>
        </authorList>
    </citation>
    <scope>IDENTIFICATION</scope>
    <source>
        <strain evidence="2">cv. Heinz 1706</strain>
    </source>
</reference>
<sequence length="96" mass="11470">MYKNGVAVCYKINYVRLNGEKGSMRDLEDLVFFAFCYCYKMFNGQQSFSLVSLKCIMFCIKFLLLLSLCYYFYFIFILLMLNAMGCPIIWQFNYCH</sequence>
<keyword evidence="1" id="KW-0472">Membrane</keyword>
<keyword evidence="1" id="KW-0812">Transmembrane</keyword>
<accession>A0A3Q7IXG2</accession>
<evidence type="ECO:0000313" key="2">
    <source>
        <dbReference type="EnsemblPlants" id="Solyc11g061710.1.1.1"/>
    </source>
</evidence>
<protein>
    <submittedName>
        <fullName evidence="2">Uncharacterized protein</fullName>
    </submittedName>
</protein>
<dbReference type="EnsemblPlants" id="Solyc11g061710.1.1">
    <property type="protein sequence ID" value="Solyc11g061710.1.1.1"/>
    <property type="gene ID" value="Solyc11g061710.1"/>
</dbReference>
<evidence type="ECO:0000256" key="1">
    <source>
        <dbReference type="SAM" id="Phobius"/>
    </source>
</evidence>
<dbReference type="AlphaFoldDB" id="A0A3Q7IXG2"/>